<dbReference type="AlphaFoldDB" id="A0A6V7UGU8"/>
<accession>A0A6V7UGU8</accession>
<protein>
    <recommendedName>
        <fullName evidence="2">Galectin domain-containing protein</fullName>
    </recommendedName>
</protein>
<evidence type="ECO:0000256" key="1">
    <source>
        <dbReference type="ARBA" id="ARBA00022734"/>
    </source>
</evidence>
<sequence length="78" mass="9440">MIHNKLCTHKHDLKLVIGEYFNLNIVVRETEYRWRYKVGGEFYNYKHVIPAEAVQYINVEGLEKHPDYDNIIKLDKLY</sequence>
<comment type="caution">
    <text evidence="3">The sequence shown here is derived from an EMBL/GenBank/DDBJ whole genome shotgun (WGS) entry which is preliminary data.</text>
</comment>
<dbReference type="Proteomes" id="UP000580250">
    <property type="component" value="Unassembled WGS sequence"/>
</dbReference>
<evidence type="ECO:0000259" key="2">
    <source>
        <dbReference type="Pfam" id="PF00337"/>
    </source>
</evidence>
<gene>
    <name evidence="3" type="ORF">MENT_LOCUS12836</name>
</gene>
<dbReference type="Pfam" id="PF00337">
    <property type="entry name" value="Gal-bind_lectin"/>
    <property type="match status" value="1"/>
</dbReference>
<dbReference type="GO" id="GO:0030246">
    <property type="term" value="F:carbohydrate binding"/>
    <property type="evidence" value="ECO:0007669"/>
    <property type="project" value="UniProtKB-KW"/>
</dbReference>
<name>A0A6V7UGU8_MELEN</name>
<reference evidence="3 4" key="1">
    <citation type="submission" date="2020-08" db="EMBL/GenBank/DDBJ databases">
        <authorList>
            <person name="Koutsovoulos G."/>
            <person name="Danchin GJ E."/>
        </authorList>
    </citation>
    <scope>NUCLEOTIDE SEQUENCE [LARGE SCALE GENOMIC DNA]</scope>
</reference>
<proteinExistence type="predicted"/>
<feature type="domain" description="Galectin" evidence="2">
    <location>
        <begin position="10"/>
        <end position="61"/>
    </location>
</feature>
<dbReference type="InterPro" id="IPR001079">
    <property type="entry name" value="Galectin_CRD"/>
</dbReference>
<dbReference type="EMBL" id="CAJEWN010000067">
    <property type="protein sequence ID" value="CAD2157815.1"/>
    <property type="molecule type" value="Genomic_DNA"/>
</dbReference>
<dbReference type="Gene3D" id="2.60.120.200">
    <property type="match status" value="1"/>
</dbReference>
<keyword evidence="1" id="KW-0430">Lectin</keyword>
<evidence type="ECO:0000313" key="4">
    <source>
        <dbReference type="Proteomes" id="UP000580250"/>
    </source>
</evidence>
<organism evidence="3 4">
    <name type="scientific">Meloidogyne enterolobii</name>
    <name type="common">Root-knot nematode worm</name>
    <name type="synonym">Meloidogyne mayaguensis</name>
    <dbReference type="NCBI Taxonomy" id="390850"/>
    <lineage>
        <taxon>Eukaryota</taxon>
        <taxon>Metazoa</taxon>
        <taxon>Ecdysozoa</taxon>
        <taxon>Nematoda</taxon>
        <taxon>Chromadorea</taxon>
        <taxon>Rhabditida</taxon>
        <taxon>Tylenchina</taxon>
        <taxon>Tylenchomorpha</taxon>
        <taxon>Tylenchoidea</taxon>
        <taxon>Meloidogynidae</taxon>
        <taxon>Meloidogyninae</taxon>
        <taxon>Meloidogyne</taxon>
    </lineage>
</organism>
<evidence type="ECO:0000313" key="3">
    <source>
        <dbReference type="EMBL" id="CAD2157815.1"/>
    </source>
</evidence>